<gene>
    <name evidence="1" type="ORF">KME32_36270</name>
</gene>
<dbReference type="Proteomes" id="UP000715781">
    <property type="component" value="Unassembled WGS sequence"/>
</dbReference>
<name>A0A951Q7S8_9NOST</name>
<comment type="caution">
    <text evidence="1">The sequence shown here is derived from an EMBL/GenBank/DDBJ whole genome shotgun (WGS) entry which is preliminary data.</text>
</comment>
<dbReference type="Pfam" id="PF10929">
    <property type="entry name" value="DUF2811"/>
    <property type="match status" value="1"/>
</dbReference>
<reference evidence="1" key="1">
    <citation type="submission" date="2021-05" db="EMBL/GenBank/DDBJ databases">
        <authorList>
            <person name="Pietrasiak N."/>
            <person name="Ward R."/>
            <person name="Stajich J.E."/>
            <person name="Kurbessoian T."/>
        </authorList>
    </citation>
    <scope>NUCLEOTIDE SEQUENCE</scope>
    <source>
        <strain evidence="1">JT2-VF2</strain>
    </source>
</reference>
<reference evidence="1" key="2">
    <citation type="journal article" date="2022" name="Microbiol. Resour. Announc.">
        <title>Metagenome Sequencing to Explore Phylogenomics of Terrestrial Cyanobacteria.</title>
        <authorList>
            <person name="Ward R.D."/>
            <person name="Stajich J.E."/>
            <person name="Johansen J.R."/>
            <person name="Huntemann M."/>
            <person name="Clum A."/>
            <person name="Foster B."/>
            <person name="Foster B."/>
            <person name="Roux S."/>
            <person name="Palaniappan K."/>
            <person name="Varghese N."/>
            <person name="Mukherjee S."/>
            <person name="Reddy T.B.K."/>
            <person name="Daum C."/>
            <person name="Copeland A."/>
            <person name="Chen I.A."/>
            <person name="Ivanova N.N."/>
            <person name="Kyrpides N.C."/>
            <person name="Shapiro N."/>
            <person name="Eloe-Fadrosh E.A."/>
            <person name="Pietrasiak N."/>
        </authorList>
    </citation>
    <scope>NUCLEOTIDE SEQUENCE</scope>
    <source>
        <strain evidence="1">JT2-VF2</strain>
    </source>
</reference>
<protein>
    <submittedName>
        <fullName evidence="1">DUF2811 domain-containing protein</fullName>
    </submittedName>
</protein>
<accession>A0A951Q7S8</accession>
<proteinExistence type="predicted"/>
<dbReference type="AlphaFoldDB" id="A0A951Q7S8"/>
<evidence type="ECO:0000313" key="1">
    <source>
        <dbReference type="EMBL" id="MBW4566413.1"/>
    </source>
</evidence>
<organism evidence="1 2">
    <name type="scientific">Mojavia pulchra JT2-VF2</name>
    <dbReference type="NCBI Taxonomy" id="287848"/>
    <lineage>
        <taxon>Bacteria</taxon>
        <taxon>Bacillati</taxon>
        <taxon>Cyanobacteriota</taxon>
        <taxon>Cyanophyceae</taxon>
        <taxon>Nostocales</taxon>
        <taxon>Nostocaceae</taxon>
    </lineage>
</organism>
<dbReference type="InterPro" id="IPR021231">
    <property type="entry name" value="DUF2811"/>
</dbReference>
<evidence type="ECO:0000313" key="2">
    <source>
        <dbReference type="Proteomes" id="UP000715781"/>
    </source>
</evidence>
<sequence>MNATVNILAGLPDTLHDSLNNYLKKHPDWDEKRMLTAAISLFLLQNTNGNAAVAQVYLETLFDRG</sequence>
<dbReference type="EMBL" id="JAHHHN010000082">
    <property type="protein sequence ID" value="MBW4566413.1"/>
    <property type="molecule type" value="Genomic_DNA"/>
</dbReference>